<reference evidence="1" key="1">
    <citation type="submission" date="2016-08" db="EMBL/GenBank/DDBJ databases">
        <authorList>
            <person name="Ngugi D.K."/>
            <person name="Miyake S."/>
            <person name="Stingl U."/>
        </authorList>
    </citation>
    <scope>NUCLEOTIDE SEQUENCE</scope>
    <source>
        <strain evidence="1">SCG-B11WGA-EpuloA1</strain>
    </source>
</reference>
<evidence type="ECO:0000313" key="1">
    <source>
        <dbReference type="EMBL" id="ONI42704.1"/>
    </source>
</evidence>
<dbReference type="EMBL" id="LJDB01000008">
    <property type="protein sequence ID" value="ONI42704.1"/>
    <property type="molecule type" value="Genomic_DNA"/>
</dbReference>
<comment type="caution">
    <text evidence="1">The sequence shown here is derived from an EMBL/GenBank/DDBJ whole genome shotgun (WGS) entry which is preliminary data.</text>
</comment>
<sequence length="330" mass="39490">MKTLIQELINQYDLNVKKHSYNRGNYYITTFEEQYILRKVNMPEEQIWFIYEAINYLRDNNFNKVSTLHLTKKKLPYSMTKGQMYILQTYKEGQEIDFKEIEDSRGVVKLLAEFHKTGTDFNTKYRKSETVEIKDIYENFTKRSKESAMIKKNIVNISQKTPFEVMFLKDYKVYNDLQKMAISCIDLQTSIEVTNQARLRKTLVHNDYNYHSATKIGDEYYILGIDNCTYSLQILDLSNILTKIMQKNKWDIILLKSLINIYEEIRPIQPQEKNILKANLIFPIKYSGICNKFLQSKRRNNYTMFEVKWLNMLEYQEEQIKAAQYILNEL</sequence>
<name>A0ACC8XGU0_9FIRM</name>
<proteinExistence type="predicted"/>
<protein>
    <submittedName>
        <fullName evidence="1">Uncharacterized protein</fullName>
    </submittedName>
</protein>
<dbReference type="Proteomes" id="UP000188605">
    <property type="component" value="Unassembled WGS sequence"/>
</dbReference>
<organism evidence="1 2">
    <name type="scientific">Candidatus Epulonipiscium fishelsonii</name>
    <dbReference type="NCBI Taxonomy" id="77094"/>
    <lineage>
        <taxon>Bacteria</taxon>
        <taxon>Bacillati</taxon>
        <taxon>Bacillota</taxon>
        <taxon>Clostridia</taxon>
        <taxon>Lachnospirales</taxon>
        <taxon>Lachnospiraceae</taxon>
        <taxon>Candidatus Epulonipiscium</taxon>
    </lineage>
</organism>
<keyword evidence="2" id="KW-1185">Reference proteome</keyword>
<gene>
    <name evidence="1" type="ORF">AN396_13515</name>
</gene>
<evidence type="ECO:0000313" key="2">
    <source>
        <dbReference type="Proteomes" id="UP000188605"/>
    </source>
</evidence>
<accession>A0ACC8XGU0</accession>